<keyword evidence="4 5" id="KW-0326">Glycosidase</keyword>
<evidence type="ECO:0000259" key="8">
    <source>
        <dbReference type="PROSITE" id="PS51910"/>
    </source>
</evidence>
<evidence type="ECO:0000256" key="4">
    <source>
        <dbReference type="ARBA" id="ARBA00023295"/>
    </source>
</evidence>
<evidence type="ECO:0000256" key="7">
    <source>
        <dbReference type="SAM" id="SignalP"/>
    </source>
</evidence>
<evidence type="ECO:0000313" key="10">
    <source>
        <dbReference type="Proteomes" id="UP001629244"/>
    </source>
</evidence>
<comment type="catalytic activity">
    <reaction evidence="1">
        <text>Random endo-hydrolysis of N-acetyl-beta-D-glucosaminide (1-&gt;4)-beta-linkages in chitin and chitodextrins.</text>
        <dbReference type="EC" id="3.2.1.14"/>
    </reaction>
</comment>
<dbReference type="InterPro" id="IPR050314">
    <property type="entry name" value="Glycosyl_Hydrlase_18"/>
</dbReference>
<comment type="similarity">
    <text evidence="6">Belongs to the glycosyl hydrolase 18 family.</text>
</comment>
<dbReference type="Proteomes" id="UP001629244">
    <property type="component" value="Unassembled WGS sequence"/>
</dbReference>
<dbReference type="Gene3D" id="3.20.20.80">
    <property type="entry name" value="Glycosidases"/>
    <property type="match status" value="1"/>
</dbReference>
<dbReference type="PROSITE" id="PS51910">
    <property type="entry name" value="GH18_2"/>
    <property type="match status" value="1"/>
</dbReference>
<gene>
    <name evidence="9" type="ORF">ABS767_03215</name>
</gene>
<evidence type="ECO:0000256" key="2">
    <source>
        <dbReference type="ARBA" id="ARBA00012729"/>
    </source>
</evidence>
<evidence type="ECO:0000256" key="6">
    <source>
        <dbReference type="RuleBase" id="RU004453"/>
    </source>
</evidence>
<feature type="chain" id="PRO_5045066401" description="chitinase" evidence="7">
    <location>
        <begin position="23"/>
        <end position="353"/>
    </location>
</feature>
<dbReference type="InterPro" id="IPR001579">
    <property type="entry name" value="Glyco_hydro_18_chit_AS"/>
</dbReference>
<evidence type="ECO:0000256" key="5">
    <source>
        <dbReference type="RuleBase" id="RU000489"/>
    </source>
</evidence>
<evidence type="ECO:0000256" key="3">
    <source>
        <dbReference type="ARBA" id="ARBA00022801"/>
    </source>
</evidence>
<sequence>MRPIIMLRAALAALIGFVFVISAPDAASAPRQPVMVGYIAAFKGIDPTIARVRLADYTHFNIAFANPDADGAFERDGQLTCMPAPLGAKTHVAELHAQVGRLRANGAKVLVSIGGGVIPSCSGDWSALLAADRRDATVAALVALSDTLGLDGIDVDLEGELLTAIDRAGDYTPFIAALSRAMQARGKLLTCATASYDGGMIPVASIRYFDLVNVMSYDAIGPSWGPAGAEHAPLAMARRDLALWLERGVAPERLVLGVPFYGYGFNGVAANWSYRDLLAAYPEAAKRDRIGTPCAGCRYITYNGPATIEAKARLARRQAGGVMVWEVSQDSADHALARAAQRGLSTAQPRGTD</sequence>
<keyword evidence="7" id="KW-0732">Signal</keyword>
<feature type="domain" description="GH18" evidence="8">
    <location>
        <begin position="33"/>
        <end position="347"/>
    </location>
</feature>
<protein>
    <recommendedName>
        <fullName evidence="2">chitinase</fullName>
        <ecNumber evidence="2">3.2.1.14</ecNumber>
    </recommendedName>
</protein>
<dbReference type="SUPFAM" id="SSF51445">
    <property type="entry name" value="(Trans)glycosidases"/>
    <property type="match status" value="1"/>
</dbReference>
<dbReference type="RefSeq" id="WP_408076924.1">
    <property type="nucleotide sequence ID" value="NZ_JBELQC010000001.1"/>
</dbReference>
<feature type="signal peptide" evidence="7">
    <location>
        <begin position="1"/>
        <end position="22"/>
    </location>
</feature>
<organism evidence="9 10">
    <name type="scientific">Sphingomonas plantiphila</name>
    <dbReference type="NCBI Taxonomy" id="3163295"/>
    <lineage>
        <taxon>Bacteria</taxon>
        <taxon>Pseudomonadati</taxon>
        <taxon>Pseudomonadota</taxon>
        <taxon>Alphaproteobacteria</taxon>
        <taxon>Sphingomonadales</taxon>
        <taxon>Sphingomonadaceae</taxon>
        <taxon>Sphingomonas</taxon>
    </lineage>
</organism>
<dbReference type="Pfam" id="PF00704">
    <property type="entry name" value="Glyco_hydro_18"/>
    <property type="match status" value="1"/>
</dbReference>
<name>A0ABW8YIE7_9SPHN</name>
<keyword evidence="3 5" id="KW-0378">Hydrolase</keyword>
<keyword evidence="10" id="KW-1185">Reference proteome</keyword>
<dbReference type="InterPro" id="IPR001223">
    <property type="entry name" value="Glyco_hydro18_cat"/>
</dbReference>
<dbReference type="EC" id="3.2.1.14" evidence="2"/>
<dbReference type="GO" id="GO:0016787">
    <property type="term" value="F:hydrolase activity"/>
    <property type="evidence" value="ECO:0007669"/>
    <property type="project" value="UniProtKB-KW"/>
</dbReference>
<accession>A0ABW8YIE7</accession>
<dbReference type="PANTHER" id="PTHR11177:SF317">
    <property type="entry name" value="CHITINASE 12-RELATED"/>
    <property type="match status" value="1"/>
</dbReference>
<dbReference type="EMBL" id="JBELQC010000001">
    <property type="protein sequence ID" value="MFL9839964.1"/>
    <property type="molecule type" value="Genomic_DNA"/>
</dbReference>
<dbReference type="SMART" id="SM00636">
    <property type="entry name" value="Glyco_18"/>
    <property type="match status" value="1"/>
</dbReference>
<proteinExistence type="inferred from homology"/>
<evidence type="ECO:0000313" key="9">
    <source>
        <dbReference type="EMBL" id="MFL9839964.1"/>
    </source>
</evidence>
<dbReference type="PROSITE" id="PS01095">
    <property type="entry name" value="GH18_1"/>
    <property type="match status" value="1"/>
</dbReference>
<dbReference type="InterPro" id="IPR011583">
    <property type="entry name" value="Chitinase_II/V-like_cat"/>
</dbReference>
<evidence type="ECO:0000256" key="1">
    <source>
        <dbReference type="ARBA" id="ARBA00000822"/>
    </source>
</evidence>
<dbReference type="PANTHER" id="PTHR11177">
    <property type="entry name" value="CHITINASE"/>
    <property type="match status" value="1"/>
</dbReference>
<dbReference type="Gene3D" id="3.40.5.30">
    <property type="entry name" value="(Trans)glycosidases - domain 2"/>
    <property type="match status" value="1"/>
</dbReference>
<dbReference type="InterPro" id="IPR017853">
    <property type="entry name" value="GH"/>
</dbReference>
<comment type="caution">
    <text evidence="9">The sequence shown here is derived from an EMBL/GenBank/DDBJ whole genome shotgun (WGS) entry which is preliminary data.</text>
</comment>
<reference evidence="9 10" key="1">
    <citation type="submission" date="2024-06" db="EMBL/GenBank/DDBJ databases">
        <authorList>
            <person name="Kaempfer P."/>
            <person name="Viver T."/>
        </authorList>
    </citation>
    <scope>NUCLEOTIDE SEQUENCE [LARGE SCALE GENOMIC DNA]</scope>
    <source>
        <strain evidence="9 10">ST-64</strain>
    </source>
</reference>